<dbReference type="InterPro" id="IPR001087">
    <property type="entry name" value="GDSL"/>
</dbReference>
<dbReference type="Proteomes" id="UP001497516">
    <property type="component" value="Chromosome 1"/>
</dbReference>
<feature type="signal peptide" evidence="4">
    <location>
        <begin position="1"/>
        <end position="30"/>
    </location>
</feature>
<evidence type="ECO:0000256" key="4">
    <source>
        <dbReference type="SAM" id="SignalP"/>
    </source>
</evidence>
<dbReference type="InterPro" id="IPR036514">
    <property type="entry name" value="SGNH_hydro_sf"/>
</dbReference>
<organism evidence="5 6">
    <name type="scientific">Linum trigynum</name>
    <dbReference type="NCBI Taxonomy" id="586398"/>
    <lineage>
        <taxon>Eukaryota</taxon>
        <taxon>Viridiplantae</taxon>
        <taxon>Streptophyta</taxon>
        <taxon>Embryophyta</taxon>
        <taxon>Tracheophyta</taxon>
        <taxon>Spermatophyta</taxon>
        <taxon>Magnoliopsida</taxon>
        <taxon>eudicotyledons</taxon>
        <taxon>Gunneridae</taxon>
        <taxon>Pentapetalae</taxon>
        <taxon>rosids</taxon>
        <taxon>fabids</taxon>
        <taxon>Malpighiales</taxon>
        <taxon>Linaceae</taxon>
        <taxon>Linum</taxon>
    </lineage>
</organism>
<accession>A0AAV2CD27</accession>
<dbReference type="Gene3D" id="3.40.50.1110">
    <property type="entry name" value="SGNH hydrolase"/>
    <property type="match status" value="1"/>
</dbReference>
<comment type="similarity">
    <text evidence="1">Belongs to the 'GDSL' lipolytic enzyme family.</text>
</comment>
<evidence type="ECO:0000313" key="6">
    <source>
        <dbReference type="Proteomes" id="UP001497516"/>
    </source>
</evidence>
<keyword evidence="2" id="KW-0378">Hydrolase</keyword>
<evidence type="ECO:0008006" key="7">
    <source>
        <dbReference type="Google" id="ProtNLM"/>
    </source>
</evidence>
<keyword evidence="4" id="KW-0732">Signal</keyword>
<protein>
    <recommendedName>
        <fullName evidence="7">GDSL esterase/lipase</fullName>
    </recommendedName>
</protein>
<dbReference type="SUPFAM" id="SSF52266">
    <property type="entry name" value="SGNH hydrolase"/>
    <property type="match status" value="1"/>
</dbReference>
<dbReference type="InterPro" id="IPR035669">
    <property type="entry name" value="SGNH_plant_lipase-like"/>
</dbReference>
<dbReference type="GO" id="GO:0016788">
    <property type="term" value="F:hydrolase activity, acting on ester bonds"/>
    <property type="evidence" value="ECO:0007669"/>
    <property type="project" value="InterPro"/>
</dbReference>
<dbReference type="CDD" id="cd01837">
    <property type="entry name" value="SGNH_plant_lipase_like"/>
    <property type="match status" value="1"/>
</dbReference>
<evidence type="ECO:0000256" key="2">
    <source>
        <dbReference type="ARBA" id="ARBA00022801"/>
    </source>
</evidence>
<evidence type="ECO:0000313" key="5">
    <source>
        <dbReference type="EMBL" id="CAL1353909.1"/>
    </source>
</evidence>
<reference evidence="5 6" key="1">
    <citation type="submission" date="2024-04" db="EMBL/GenBank/DDBJ databases">
        <authorList>
            <person name="Fracassetti M."/>
        </authorList>
    </citation>
    <scope>NUCLEOTIDE SEQUENCE [LARGE SCALE GENOMIC DNA]</scope>
</reference>
<gene>
    <name evidence="5" type="ORF">LTRI10_LOCUS1772</name>
</gene>
<dbReference type="EMBL" id="OZ034813">
    <property type="protein sequence ID" value="CAL1353909.1"/>
    <property type="molecule type" value="Genomic_DNA"/>
</dbReference>
<dbReference type="InterPro" id="IPR051058">
    <property type="entry name" value="GDSL_Est/Lipase"/>
</dbReference>
<dbReference type="PANTHER" id="PTHR45648:SF106">
    <property type="entry name" value="ANTHER-SPECIFIC PROLINE-RICH PROTEIN APG"/>
    <property type="match status" value="1"/>
</dbReference>
<name>A0AAV2CD27_9ROSI</name>
<dbReference type="GO" id="GO:0016042">
    <property type="term" value="P:lipid catabolic process"/>
    <property type="evidence" value="ECO:0007669"/>
    <property type="project" value="UniProtKB-KW"/>
</dbReference>
<feature type="chain" id="PRO_5043516872" description="GDSL esterase/lipase" evidence="4">
    <location>
        <begin position="31"/>
        <end position="378"/>
    </location>
</feature>
<keyword evidence="6" id="KW-1185">Reference proteome</keyword>
<dbReference type="AlphaFoldDB" id="A0AAV2CD27"/>
<dbReference type="PANTHER" id="PTHR45648">
    <property type="entry name" value="GDSL LIPASE/ACYLHYDROLASE FAMILY PROTEIN (AFU_ORTHOLOGUE AFUA_4G14700)"/>
    <property type="match status" value="1"/>
</dbReference>
<keyword evidence="3" id="KW-0443">Lipid metabolism</keyword>
<dbReference type="Pfam" id="PF00657">
    <property type="entry name" value="Lipase_GDSL"/>
    <property type="match status" value="1"/>
</dbReference>
<evidence type="ECO:0000256" key="1">
    <source>
        <dbReference type="ARBA" id="ARBA00008668"/>
    </source>
</evidence>
<evidence type="ECO:0000256" key="3">
    <source>
        <dbReference type="ARBA" id="ARBA00022963"/>
    </source>
</evidence>
<sequence length="378" mass="40871">MESPSLTNILCGGVLVVMLSSSAFLSGAAAENDDETAVPAMFVFGDSLVEVGNNIYIPTSTNRANYPHNGIDFPNHEATGRWCNGKNSADWLAERFGVPSPPPYLSLYTKTASSYMAGASFASAGSLLLNSSLQNPNASTGFADQVGFYETVYQVLTAEMGSTEANTLLSKSIFTIVIGSNDIFTYQANTTSSSSESQTIPPSDFTNLMADNLKEYITTLYEHGARKFVVAGAPLLGCTPMVRRKFQTHEACSEPHNSMAATYNQQLQDVLADLETNLLDSSCSYLDTFNVLQDLIQNPAPHGFEEVAAACCGIGYLRALIPCFPFSLYCSNRSDHVFWDFVHPTEAAAKLIVDAFFDGLSSHSQHDNRLSLSQLAVT</sequence>
<proteinExistence type="inferred from homology"/>
<keyword evidence="3" id="KW-0442">Lipid degradation</keyword>